<gene>
    <name evidence="1" type="ORF">NM203_03495</name>
</gene>
<evidence type="ECO:0008006" key="3">
    <source>
        <dbReference type="Google" id="ProtNLM"/>
    </source>
</evidence>
<reference evidence="1 2" key="1">
    <citation type="submission" date="2022-06" db="EMBL/GenBank/DDBJ databases">
        <title>Mycolicibacterium sp. CAU 1645 isolated from seawater.</title>
        <authorList>
            <person name="Kim W."/>
        </authorList>
    </citation>
    <scope>NUCLEOTIDE SEQUENCE [LARGE SCALE GENOMIC DNA]</scope>
    <source>
        <strain evidence="1 2">CAU 1645</strain>
    </source>
</reference>
<keyword evidence="2" id="KW-1185">Reference proteome</keyword>
<sequence>MTGGRSSAYGFLYQYLATADYFLNYLHAADVDADEVALLIEPTPLATSGSGEDPDIVDFAVEYRGVVVERIQVKGSSDPLNNKLHPGEAGDVMRRLGAASDGVNHLLTNRPLSAGLAERCILTEADGSSLDRFAYQEPDLDTPRSNRFILVDARSADDLAASVAGHVRSARADRVLSQGKATSRMVSIVLLHHIFRSAAGTTTERFPASDLLELLRTPDAAVAHALGSFDWGVPIGGVPTFSSTVPRVKQLDEIADALSGNADGRQPRVAILTGTTGYGKSALAADFCHLHYNAFEFICWIDCRENDTMMADARRCAEELTRTRLGHKADPTSAFHDALARNRGPWLIVFDGAPSRQAIESLIPKYGNGNIVITTPNETAWWPTVPKIKIPTFNADEAMACFAAHAGLEPSTEHPGVRDVVNRLGLIPLAVSMAGTYFGNADGTVAELSAAYFAELDALEDEGAVPPGVSNATLYAAIRHAVGHLGDGLGSNSPDEMRIAQALLYRAALIAPDKIPLNFLIAAFPESIVLRLHELPMPAEAEPAVQRRYISIFRTQSLAQRVVLVDNFNANNEAAETIRIHPLVHEVLRDIFLRDIPPARLSEQIIMMLHPLLGWLTEMRRRNAFFAVDQLAAHADALLSVIVKVSRFEFHHPDEVKMFQFTRLMLQLELATCRMSRGDFNSSVNLARGVVLDLAEMPRDRLRDVMALVAVSGIVIDLSIAGMPPATVAPFAVLAVRTLLSCESFGGSAASTAFERAYPLRSFLNKRPEYRNDAIIDKAIKAIDQMVTRDPSDEVRPNVVMDRIWDLIEARDLDSVDSLVATLRDSANSYDEVTVSCVEVIVALHRRQIDPALQLIEELIAMPLENEHLGVPLTHGLGHIMRALEELIAIPVEQSARLATTAERVRTRGEAIYAAMYNS</sequence>
<dbReference type="Proteomes" id="UP001651690">
    <property type="component" value="Unassembled WGS sequence"/>
</dbReference>
<dbReference type="Gene3D" id="3.40.50.300">
    <property type="entry name" value="P-loop containing nucleotide triphosphate hydrolases"/>
    <property type="match status" value="1"/>
</dbReference>
<dbReference type="EMBL" id="JANDBD010000001">
    <property type="protein sequence ID" value="MCP9271247.1"/>
    <property type="molecule type" value="Genomic_DNA"/>
</dbReference>
<organism evidence="1 2">
    <name type="scientific">Mycolicibacterium arenosum</name>
    <dbReference type="NCBI Taxonomy" id="2952157"/>
    <lineage>
        <taxon>Bacteria</taxon>
        <taxon>Bacillati</taxon>
        <taxon>Actinomycetota</taxon>
        <taxon>Actinomycetes</taxon>
        <taxon>Mycobacteriales</taxon>
        <taxon>Mycobacteriaceae</taxon>
        <taxon>Mycolicibacterium</taxon>
    </lineage>
</organism>
<evidence type="ECO:0000313" key="1">
    <source>
        <dbReference type="EMBL" id="MCP9271247.1"/>
    </source>
</evidence>
<evidence type="ECO:0000313" key="2">
    <source>
        <dbReference type="Proteomes" id="UP001651690"/>
    </source>
</evidence>
<accession>A0ABT1LYF9</accession>
<dbReference type="SUPFAM" id="SSF52540">
    <property type="entry name" value="P-loop containing nucleoside triphosphate hydrolases"/>
    <property type="match status" value="1"/>
</dbReference>
<proteinExistence type="predicted"/>
<protein>
    <recommendedName>
        <fullName evidence="3">NB-ARC domain-containing protein</fullName>
    </recommendedName>
</protein>
<dbReference type="RefSeq" id="WP_255058220.1">
    <property type="nucleotide sequence ID" value="NZ_JANDBD010000001.1"/>
</dbReference>
<comment type="caution">
    <text evidence="1">The sequence shown here is derived from an EMBL/GenBank/DDBJ whole genome shotgun (WGS) entry which is preliminary data.</text>
</comment>
<dbReference type="InterPro" id="IPR027417">
    <property type="entry name" value="P-loop_NTPase"/>
</dbReference>
<name>A0ABT1LYF9_9MYCO</name>